<proteinExistence type="predicted"/>
<organism evidence="1 2">
    <name type="scientific">Pedobacter lusitanus</name>
    <dbReference type="NCBI Taxonomy" id="1503925"/>
    <lineage>
        <taxon>Bacteria</taxon>
        <taxon>Pseudomonadati</taxon>
        <taxon>Bacteroidota</taxon>
        <taxon>Sphingobacteriia</taxon>
        <taxon>Sphingobacteriales</taxon>
        <taxon>Sphingobacteriaceae</taxon>
        <taxon>Pedobacter</taxon>
    </lineage>
</organism>
<evidence type="ECO:0000313" key="2">
    <source>
        <dbReference type="Proteomes" id="UP000032049"/>
    </source>
</evidence>
<sequence>MVFSVQVYAQNGKSGIIKFESTFDPAALTAANGIKLSNEAAARMPGSSITSFELLFNPDKGIYRQVAEPNKNKHTHYSGSGFFGAGPSRHYYYNFENHHLLQAFVLNDTLFLVEDKLGILPVPGDSVNHPAPVIEYTKSDEIKQILGFNCHQVTASIKLKHKIQGVEKEITDQFILWYTNEPGFDFSPNPVLWTEGVVLAIEGKGTRTEAKSMHYQDVNPKELDLPANRIIINQEQLRSKIDLRRKQANLSRIGSWN</sequence>
<gene>
    <name evidence="1" type="ORF">TH53_22575</name>
</gene>
<keyword evidence="2" id="KW-1185">Reference proteome</keyword>
<reference evidence="1 2" key="1">
    <citation type="submission" date="2015-01" db="EMBL/GenBank/DDBJ databases">
        <title>Draft genome sequence of Pedobacter sp. NL19 isolated from sludge of an effluent treatment pond in an abandoned uranium mine.</title>
        <authorList>
            <person name="Santos T."/>
            <person name="Caetano T."/>
            <person name="Covas C."/>
            <person name="Cruz A."/>
            <person name="Mendo S."/>
        </authorList>
    </citation>
    <scope>NUCLEOTIDE SEQUENCE [LARGE SCALE GENOMIC DNA]</scope>
    <source>
        <strain evidence="1 2">NL19</strain>
    </source>
</reference>
<protein>
    <recommendedName>
        <fullName evidence="3">GLPGLI family protein</fullName>
    </recommendedName>
</protein>
<dbReference type="EMBL" id="JXRA01000114">
    <property type="protein sequence ID" value="KIO75122.1"/>
    <property type="molecule type" value="Genomic_DNA"/>
</dbReference>
<accession>A0A0D0GCN7</accession>
<dbReference type="AlphaFoldDB" id="A0A0D0GCN7"/>
<comment type="caution">
    <text evidence="1">The sequence shown here is derived from an EMBL/GenBank/DDBJ whole genome shotgun (WGS) entry which is preliminary data.</text>
</comment>
<evidence type="ECO:0000313" key="1">
    <source>
        <dbReference type="EMBL" id="KIO75122.1"/>
    </source>
</evidence>
<dbReference type="STRING" id="1503925.TH53_22575"/>
<evidence type="ECO:0008006" key="3">
    <source>
        <dbReference type="Google" id="ProtNLM"/>
    </source>
</evidence>
<name>A0A0D0GCN7_9SPHI</name>
<dbReference type="Proteomes" id="UP000032049">
    <property type="component" value="Unassembled WGS sequence"/>
</dbReference>